<gene>
    <name evidence="2" type="ORF">ODALV1_LOCUS3886</name>
</gene>
<name>A0ABP1PYB1_9HEXA</name>
<reference evidence="2 3" key="1">
    <citation type="submission" date="2024-08" db="EMBL/GenBank/DDBJ databases">
        <authorList>
            <person name="Cucini C."/>
            <person name="Frati F."/>
        </authorList>
    </citation>
    <scope>NUCLEOTIDE SEQUENCE [LARGE SCALE GENOMIC DNA]</scope>
</reference>
<evidence type="ECO:0000313" key="2">
    <source>
        <dbReference type="EMBL" id="CAL8077696.1"/>
    </source>
</evidence>
<protein>
    <submittedName>
        <fullName evidence="2">Uncharacterized protein</fullName>
    </submittedName>
</protein>
<accession>A0ABP1PYB1</accession>
<organism evidence="2 3">
    <name type="scientific">Orchesella dallaii</name>
    <dbReference type="NCBI Taxonomy" id="48710"/>
    <lineage>
        <taxon>Eukaryota</taxon>
        <taxon>Metazoa</taxon>
        <taxon>Ecdysozoa</taxon>
        <taxon>Arthropoda</taxon>
        <taxon>Hexapoda</taxon>
        <taxon>Collembola</taxon>
        <taxon>Entomobryomorpha</taxon>
        <taxon>Entomobryoidea</taxon>
        <taxon>Orchesellidae</taxon>
        <taxon>Orchesellinae</taxon>
        <taxon>Orchesella</taxon>
    </lineage>
</organism>
<dbReference type="EMBL" id="CAXLJM020000013">
    <property type="protein sequence ID" value="CAL8077696.1"/>
    <property type="molecule type" value="Genomic_DNA"/>
</dbReference>
<keyword evidence="3" id="KW-1185">Reference proteome</keyword>
<evidence type="ECO:0000313" key="3">
    <source>
        <dbReference type="Proteomes" id="UP001642540"/>
    </source>
</evidence>
<dbReference type="Proteomes" id="UP001642540">
    <property type="component" value="Unassembled WGS sequence"/>
</dbReference>
<sequence>MSRLYIICSIFVLFVASRGAILSWNIFGNDKHLNSTSFLREFANQRLSSLRSLRDKLSNSSVDPQLSKVGSEAPQLQLFTAIKSTRSDEAIGNIFKKFGGFLAFAKPLKKMISSKDGIEALASMVIPKRDILHKLLEIKGNLEPGLKRYLTDKYNWFLTSLIPYSENIGVPPFVLNSMKVPQDFDPRWQFIKTLLESQGGMDKFIHSVVSGNALGNLPEVIESRSGDETELISDQEPDASNKGYRKHQQQLYLSSFKKRLSRPSNKFKINAGVRPPSHDEYETSMDQQGQYGHTAYDVRSPEDLYAEAYYNNAGVAGDPDMTMSASGHGGRGHGGGGGYGGGHGGGQASYGGFLDPFTILGGLAFLTYLGLMLQNSLNRNMTGRSLPWETRMPMPVIPITLKAVQVENARYPGQVRRERSLSKENTKDTFSSRKVDEIVQDIRTVWKEIQHLRTQPIRENRSCVKFNICKVVSKLKEISLEDLFSSILFTIPDEEPFVKNLLEDRTPPSKMCHQWSQRCVDEIRS</sequence>
<feature type="compositionally biased region" description="Acidic residues" evidence="1">
    <location>
        <begin position="228"/>
        <end position="237"/>
    </location>
</feature>
<evidence type="ECO:0000256" key="1">
    <source>
        <dbReference type="SAM" id="MobiDB-lite"/>
    </source>
</evidence>
<proteinExistence type="predicted"/>
<comment type="caution">
    <text evidence="2">The sequence shown here is derived from an EMBL/GenBank/DDBJ whole genome shotgun (WGS) entry which is preliminary data.</text>
</comment>
<feature type="region of interest" description="Disordered" evidence="1">
    <location>
        <begin position="225"/>
        <end position="245"/>
    </location>
</feature>